<keyword evidence="5 8" id="KW-1133">Transmembrane helix</keyword>
<dbReference type="Gene3D" id="1.20.1720.10">
    <property type="entry name" value="Multidrug resistance protein D"/>
    <property type="match status" value="1"/>
</dbReference>
<dbReference type="KEGG" id="aep:AMC99_01406"/>
<organism evidence="10 11">
    <name type="scientific">Altererythrobacter epoxidivorans</name>
    <dbReference type="NCBI Taxonomy" id="361183"/>
    <lineage>
        <taxon>Bacteria</taxon>
        <taxon>Pseudomonadati</taxon>
        <taxon>Pseudomonadota</taxon>
        <taxon>Alphaproteobacteria</taxon>
        <taxon>Sphingomonadales</taxon>
        <taxon>Erythrobacteraceae</taxon>
        <taxon>Altererythrobacter</taxon>
    </lineage>
</organism>
<feature type="transmembrane region" description="Helical" evidence="8">
    <location>
        <begin position="423"/>
        <end position="442"/>
    </location>
</feature>
<evidence type="ECO:0000256" key="7">
    <source>
        <dbReference type="SAM" id="MobiDB-lite"/>
    </source>
</evidence>
<accession>A0A0M4MVS6</accession>
<feature type="transmembrane region" description="Helical" evidence="8">
    <location>
        <begin position="500"/>
        <end position="517"/>
    </location>
</feature>
<proteinExistence type="predicted"/>
<feature type="transmembrane region" description="Helical" evidence="8">
    <location>
        <begin position="318"/>
        <end position="340"/>
    </location>
</feature>
<evidence type="ECO:0000259" key="9">
    <source>
        <dbReference type="PROSITE" id="PS50850"/>
    </source>
</evidence>
<dbReference type="InterPro" id="IPR011701">
    <property type="entry name" value="MFS"/>
</dbReference>
<evidence type="ECO:0000256" key="4">
    <source>
        <dbReference type="ARBA" id="ARBA00022692"/>
    </source>
</evidence>
<dbReference type="SUPFAM" id="SSF103473">
    <property type="entry name" value="MFS general substrate transporter"/>
    <property type="match status" value="1"/>
</dbReference>
<sequence>MASRAASGSAPAPAPSGVPASAGADVPELHTDNYWLLMAGIMAASMIQILDTTIANVAIPHMQSSLGATVDTVTWVLTSYIIASAVALPLTGWLADRIGARRLFISSVGGFIVASMLCGMAQNLEEMVIFRALQGVAGAFIAPLSQSFMLDSTRPSKHPQIMSVWGMGIMIGPILGPILGGWLTESVNWRWVFYVNLPIGVFSMSALIAYLPHREQKRRKFDIFGFALLAVCLTSLQLMLDRGTQLDWFDSGEIWLYALVCASTGWMVVVHFATAANPMFETTLFKDRNFAIALSFMIVIGIVMFAVMALMPPMLQNLFGYGVIDTGIVLMPRGVGILFSMQISGWLMRRGFDARPVVATGFLICALSLWQMSHWSLAVDQFHIIMSGLLQGLGMGLVFIPLQVSAFATLKPHLRTDGSSLLNLMRSIGASIGISIMTALLGQNIQTSHEELAGHVTAATGGFIDFSTIDRFQALGDAALRIVDAEVNRQAAMVAYIDDFYLMMWITLAAAPLTLIMRKNVSPHAARKVEISE</sequence>
<dbReference type="InterPro" id="IPR020846">
    <property type="entry name" value="MFS_dom"/>
</dbReference>
<comment type="subcellular location">
    <subcellularLocation>
        <location evidence="1">Cell membrane</location>
        <topology evidence="1">Multi-pass membrane protein</topology>
    </subcellularLocation>
</comment>
<dbReference type="Pfam" id="PF07690">
    <property type="entry name" value="MFS_1"/>
    <property type="match status" value="1"/>
</dbReference>
<keyword evidence="6 8" id="KW-0472">Membrane</keyword>
<feature type="transmembrane region" description="Helical" evidence="8">
    <location>
        <begin position="102"/>
        <end position="122"/>
    </location>
</feature>
<reference evidence="10 11" key="1">
    <citation type="submission" date="2015-09" db="EMBL/GenBank/DDBJ databases">
        <title>Complete genome sequence of a benzo[a]pyrene-degrading bacterium Altererythrobacter epoxidivorans CGMCC 1.7731T.</title>
        <authorList>
            <person name="Li Z."/>
            <person name="Cheng H."/>
            <person name="Huo Y."/>
            <person name="Xu X."/>
        </authorList>
    </citation>
    <scope>NUCLEOTIDE SEQUENCE [LARGE SCALE GENOMIC DNA]</scope>
    <source>
        <strain evidence="10 11">CGMCC 1.7731</strain>
    </source>
</reference>
<evidence type="ECO:0000313" key="10">
    <source>
        <dbReference type="EMBL" id="ALE16700.1"/>
    </source>
</evidence>
<dbReference type="PATRIC" id="fig|361183.4.peg.1379"/>
<evidence type="ECO:0000256" key="3">
    <source>
        <dbReference type="ARBA" id="ARBA00022475"/>
    </source>
</evidence>
<dbReference type="EMBL" id="CP012669">
    <property type="protein sequence ID" value="ALE16700.1"/>
    <property type="molecule type" value="Genomic_DNA"/>
</dbReference>
<evidence type="ECO:0000256" key="6">
    <source>
        <dbReference type="ARBA" id="ARBA00023136"/>
    </source>
</evidence>
<feature type="transmembrane region" description="Helical" evidence="8">
    <location>
        <begin position="223"/>
        <end position="240"/>
    </location>
</feature>
<evidence type="ECO:0000313" key="11">
    <source>
        <dbReference type="Proteomes" id="UP000057938"/>
    </source>
</evidence>
<dbReference type="CDD" id="cd17503">
    <property type="entry name" value="MFS_LmrB_MDR_like"/>
    <property type="match status" value="1"/>
</dbReference>
<dbReference type="PROSITE" id="PS50850">
    <property type="entry name" value="MFS"/>
    <property type="match status" value="1"/>
</dbReference>
<dbReference type="STRING" id="361183.AMC99_01406"/>
<feature type="transmembrane region" description="Helical" evidence="8">
    <location>
        <begin position="128"/>
        <end position="150"/>
    </location>
</feature>
<feature type="transmembrane region" description="Helical" evidence="8">
    <location>
        <begin position="162"/>
        <end position="183"/>
    </location>
</feature>
<evidence type="ECO:0000256" key="8">
    <source>
        <dbReference type="SAM" id="Phobius"/>
    </source>
</evidence>
<dbReference type="RefSeq" id="WP_061924574.1">
    <property type="nucleotide sequence ID" value="NZ_CP012669.1"/>
</dbReference>
<feature type="region of interest" description="Disordered" evidence="7">
    <location>
        <begin position="1"/>
        <end position="20"/>
    </location>
</feature>
<feature type="transmembrane region" description="Helical" evidence="8">
    <location>
        <begin position="382"/>
        <end position="402"/>
    </location>
</feature>
<feature type="transmembrane region" description="Helical" evidence="8">
    <location>
        <begin position="34"/>
        <end position="55"/>
    </location>
</feature>
<dbReference type="PANTHER" id="PTHR23501:SF174">
    <property type="entry name" value="MULTIDRUG EXPORT PROTEIN EMRB-RELATED"/>
    <property type="match status" value="1"/>
</dbReference>
<keyword evidence="4 8" id="KW-0812">Transmembrane</keyword>
<feature type="transmembrane region" description="Helical" evidence="8">
    <location>
        <begin position="75"/>
        <end position="95"/>
    </location>
</feature>
<gene>
    <name evidence="10" type="ORF">AMC99_01406</name>
</gene>
<dbReference type="InterPro" id="IPR004638">
    <property type="entry name" value="EmrB-like"/>
</dbReference>
<feature type="domain" description="Major facilitator superfamily (MFS) profile" evidence="9">
    <location>
        <begin position="37"/>
        <end position="522"/>
    </location>
</feature>
<protein>
    <submittedName>
        <fullName evidence="10">Inner membrane component of tripartite multidrug resistance system</fullName>
    </submittedName>
</protein>
<keyword evidence="3" id="KW-1003">Cell membrane</keyword>
<evidence type="ECO:0000256" key="2">
    <source>
        <dbReference type="ARBA" id="ARBA00022448"/>
    </source>
</evidence>
<dbReference type="GO" id="GO:0022857">
    <property type="term" value="F:transmembrane transporter activity"/>
    <property type="evidence" value="ECO:0007669"/>
    <property type="project" value="InterPro"/>
</dbReference>
<dbReference type="GO" id="GO:0005886">
    <property type="term" value="C:plasma membrane"/>
    <property type="evidence" value="ECO:0007669"/>
    <property type="project" value="UniProtKB-SubCell"/>
</dbReference>
<feature type="transmembrane region" description="Helical" evidence="8">
    <location>
        <begin position="290"/>
        <end position="312"/>
    </location>
</feature>
<feature type="transmembrane region" description="Helical" evidence="8">
    <location>
        <begin position="189"/>
        <end position="211"/>
    </location>
</feature>
<feature type="transmembrane region" description="Helical" evidence="8">
    <location>
        <begin position="352"/>
        <end position="370"/>
    </location>
</feature>
<dbReference type="PANTHER" id="PTHR23501">
    <property type="entry name" value="MAJOR FACILITATOR SUPERFAMILY"/>
    <property type="match status" value="1"/>
</dbReference>
<keyword evidence="2" id="KW-0813">Transport</keyword>
<dbReference type="Proteomes" id="UP000057938">
    <property type="component" value="Chromosome"/>
</dbReference>
<feature type="transmembrane region" description="Helical" evidence="8">
    <location>
        <begin position="255"/>
        <end position="278"/>
    </location>
</feature>
<evidence type="ECO:0000256" key="1">
    <source>
        <dbReference type="ARBA" id="ARBA00004651"/>
    </source>
</evidence>
<keyword evidence="11" id="KW-1185">Reference proteome</keyword>
<evidence type="ECO:0000256" key="5">
    <source>
        <dbReference type="ARBA" id="ARBA00022989"/>
    </source>
</evidence>
<dbReference type="InterPro" id="IPR036259">
    <property type="entry name" value="MFS_trans_sf"/>
</dbReference>
<name>A0A0M4MVS6_9SPHN</name>
<dbReference type="NCBIfam" id="TIGR00711">
    <property type="entry name" value="efflux_EmrB"/>
    <property type="match status" value="1"/>
</dbReference>
<dbReference type="Gene3D" id="1.20.1250.20">
    <property type="entry name" value="MFS general substrate transporter like domains"/>
    <property type="match status" value="1"/>
</dbReference>
<dbReference type="AlphaFoldDB" id="A0A0M4MVS6"/>